<keyword evidence="1" id="KW-0472">Membrane</keyword>
<proteinExistence type="predicted"/>
<feature type="transmembrane region" description="Helical" evidence="1">
    <location>
        <begin position="43"/>
        <end position="62"/>
    </location>
</feature>
<keyword evidence="1" id="KW-0812">Transmembrane</keyword>
<protein>
    <recommendedName>
        <fullName evidence="4">DUF2177 family protein</fullName>
    </recommendedName>
</protein>
<dbReference type="AlphaFoldDB" id="A0A1I5PYA7"/>
<evidence type="ECO:0000313" key="2">
    <source>
        <dbReference type="EMBL" id="SFP39118.1"/>
    </source>
</evidence>
<sequence>MDPIALLLLGGVWLFDVAALSPLLLFDATKRLLADRPTGNLVANHVLAATGYAVVHVLVAFAPGIATGNVGFGWLAAATLGLLGSSWIALAVVVPLLGWWDPGERDGWDGRLALGAVAVGYVGFVAAAVVFAALGLLAVFARYPG</sequence>
<dbReference type="Proteomes" id="UP000183769">
    <property type="component" value="Unassembled WGS sequence"/>
</dbReference>
<gene>
    <name evidence="2" type="ORF">SAMN05216277_103171</name>
</gene>
<feature type="transmembrane region" description="Helical" evidence="1">
    <location>
        <begin position="112"/>
        <end position="140"/>
    </location>
</feature>
<reference evidence="3" key="1">
    <citation type="submission" date="2016-10" db="EMBL/GenBank/DDBJ databases">
        <authorList>
            <person name="Varghese N."/>
            <person name="Submissions S."/>
        </authorList>
    </citation>
    <scope>NUCLEOTIDE SEQUENCE [LARGE SCALE GENOMIC DNA]</scope>
    <source>
        <strain evidence="3">CGMCC 1.10329</strain>
    </source>
</reference>
<evidence type="ECO:0000256" key="1">
    <source>
        <dbReference type="SAM" id="Phobius"/>
    </source>
</evidence>
<keyword evidence="3" id="KW-1185">Reference proteome</keyword>
<feature type="transmembrane region" description="Helical" evidence="1">
    <location>
        <begin position="74"/>
        <end position="100"/>
    </location>
</feature>
<dbReference type="RefSeq" id="WP_074876494.1">
    <property type="nucleotide sequence ID" value="NZ_FOXI01000003.1"/>
</dbReference>
<evidence type="ECO:0000313" key="3">
    <source>
        <dbReference type="Proteomes" id="UP000183769"/>
    </source>
</evidence>
<organism evidence="2 3">
    <name type="scientific">Halolamina pelagica</name>
    <dbReference type="NCBI Taxonomy" id="699431"/>
    <lineage>
        <taxon>Archaea</taxon>
        <taxon>Methanobacteriati</taxon>
        <taxon>Methanobacteriota</taxon>
        <taxon>Stenosarchaea group</taxon>
        <taxon>Halobacteria</taxon>
        <taxon>Halobacteriales</taxon>
        <taxon>Haloferacaceae</taxon>
    </lineage>
</organism>
<name>A0A1I5PYA7_9EURY</name>
<evidence type="ECO:0008006" key="4">
    <source>
        <dbReference type="Google" id="ProtNLM"/>
    </source>
</evidence>
<dbReference type="EMBL" id="FOXI01000003">
    <property type="protein sequence ID" value="SFP39118.1"/>
    <property type="molecule type" value="Genomic_DNA"/>
</dbReference>
<dbReference type="OrthoDB" id="380204at2157"/>
<keyword evidence="1" id="KW-1133">Transmembrane helix</keyword>
<accession>A0A1I5PYA7</accession>